<proteinExistence type="predicted"/>
<dbReference type="Proteomes" id="UP000028643">
    <property type="component" value="Unassembled WGS sequence"/>
</dbReference>
<reference evidence="1 2" key="1">
    <citation type="submission" date="2014-07" db="EMBL/GenBank/DDBJ databases">
        <title>Draft Genome Sequences of Environmental Pseudomonas syringae strains.</title>
        <authorList>
            <person name="Baltrus D.A."/>
            <person name="Berge O."/>
            <person name="Morris C."/>
        </authorList>
    </citation>
    <scope>NUCLEOTIDE SEQUENCE [LARGE SCALE GENOMIC DNA]</scope>
    <source>
        <strain evidence="1 2">CEB003</strain>
    </source>
</reference>
<name>A0A085VBJ6_PSESX</name>
<evidence type="ECO:0000313" key="1">
    <source>
        <dbReference type="EMBL" id="KFE52809.1"/>
    </source>
</evidence>
<dbReference type="SUPFAM" id="SSF48452">
    <property type="entry name" value="TPR-like"/>
    <property type="match status" value="1"/>
</dbReference>
<dbReference type="AlphaFoldDB" id="A0A085VBJ6"/>
<sequence length="200" mass="22733">MIAPWLPLLEWWFGCAETATEVVQAKGKLWFGKKKAQDAEALARFGDLVDKASAGGLNEWAESPDGWLALVLLLDQLPRMIYRDTPKAFAGDARAQALVEHGLKLGRDQLLDPLQRTFIYLVLEHSENIDAQNQAVARFAELLPLLPATDRDYFKESLDYAERHQQIIARFGRFPHRNEILGRPSTDEEIEFLKGRGSRF</sequence>
<evidence type="ECO:0008006" key="3">
    <source>
        <dbReference type="Google" id="ProtNLM"/>
    </source>
</evidence>
<gene>
    <name evidence="1" type="ORF">IV02_06655</name>
</gene>
<comment type="caution">
    <text evidence="1">The sequence shown here is derived from an EMBL/GenBank/DDBJ whole genome shotgun (WGS) entry which is preliminary data.</text>
</comment>
<dbReference type="EMBL" id="JPQT01000095">
    <property type="protein sequence ID" value="KFE52809.1"/>
    <property type="molecule type" value="Genomic_DNA"/>
</dbReference>
<dbReference type="InterPro" id="IPR010323">
    <property type="entry name" value="DUF924"/>
</dbReference>
<dbReference type="Gene3D" id="1.20.58.320">
    <property type="entry name" value="TPR-like"/>
    <property type="match status" value="1"/>
</dbReference>
<dbReference type="Gene3D" id="1.25.40.10">
    <property type="entry name" value="Tetratricopeptide repeat domain"/>
    <property type="match status" value="1"/>
</dbReference>
<protein>
    <recommendedName>
        <fullName evidence="3">DUF924 domain-containing protein</fullName>
    </recommendedName>
</protein>
<organism evidence="1 2">
    <name type="scientific">Pseudomonas syringae</name>
    <dbReference type="NCBI Taxonomy" id="317"/>
    <lineage>
        <taxon>Bacteria</taxon>
        <taxon>Pseudomonadati</taxon>
        <taxon>Pseudomonadota</taxon>
        <taxon>Gammaproteobacteria</taxon>
        <taxon>Pseudomonadales</taxon>
        <taxon>Pseudomonadaceae</taxon>
        <taxon>Pseudomonas</taxon>
    </lineage>
</organism>
<dbReference type="Pfam" id="PF06041">
    <property type="entry name" value="DUF924"/>
    <property type="match status" value="1"/>
</dbReference>
<evidence type="ECO:0000313" key="2">
    <source>
        <dbReference type="Proteomes" id="UP000028643"/>
    </source>
</evidence>
<accession>A0A085VBJ6</accession>
<dbReference type="PATRIC" id="fig|317.174.peg.1355"/>
<dbReference type="InterPro" id="IPR011990">
    <property type="entry name" value="TPR-like_helical_dom_sf"/>
</dbReference>
<dbReference type="RefSeq" id="WP_047573142.1">
    <property type="nucleotide sequence ID" value="NZ_JPQT01000095.1"/>
</dbReference>